<reference evidence="2 3" key="1">
    <citation type="submission" date="2017-04" db="EMBL/GenBank/DDBJ databases">
        <authorList>
            <person name="Afonso C.L."/>
            <person name="Miller P.J."/>
            <person name="Scott M.A."/>
            <person name="Spackman E."/>
            <person name="Goraichik I."/>
            <person name="Dimitrov K.M."/>
            <person name="Suarez D.L."/>
            <person name="Swayne D.E."/>
        </authorList>
    </citation>
    <scope>NUCLEOTIDE SEQUENCE [LARGE SCALE GENOMIC DNA]</scope>
    <source>
        <strain evidence="2 3">KR-140</strain>
    </source>
</reference>
<evidence type="ECO:0000313" key="3">
    <source>
        <dbReference type="Proteomes" id="UP000192582"/>
    </source>
</evidence>
<dbReference type="STRING" id="695939.SAMN00790413_06258"/>
<proteinExistence type="predicted"/>
<dbReference type="PANTHER" id="PTHR38075:SF1">
    <property type="entry name" value="DUF4139 DOMAIN-CONTAINING PROTEIN"/>
    <property type="match status" value="1"/>
</dbReference>
<dbReference type="AlphaFoldDB" id="A0A1W1VUE2"/>
<keyword evidence="1" id="KW-0732">Signal</keyword>
<sequence length="424" mass="45381">MQRFLLLAALLTGAASATDLRIYPSFTEVRDTVRAQSTTLNIPLPESVWNGLIPGTLDLDGLNFSQVTQTSGASWLAGLEGKTVTLEEPGRGAQVVTLVRARDLLVRDAQGQYRTARFEDLRFSGAPPVGAQLPAQTLTYTLTQPGSGTLSYLTRAVTWSARYTLRASAAGARLDALADIRNGTELPYDVKATELYAGEVNLSGNPVMYRESVQAAPASARAPSAPRIGAEGELGGLYRYALSSAFTLPASSTVTLPFIRPKLTGFERYAGLSTGFSTQSSEGVMSRNYRLKAGERLPAGPLTVREDGRVVGQTVISDTAAGAQVGLSLGADPDVRYRRTVQQLSASKNARGDVTKVTYRVTYTFESGRERAVRAEVREWIGGPRVTIDTLPARQEQATAELRADIPAGGKVSKSFTVVIDQAS</sequence>
<feature type="signal peptide" evidence="1">
    <location>
        <begin position="1"/>
        <end position="17"/>
    </location>
</feature>
<evidence type="ECO:0008006" key="4">
    <source>
        <dbReference type="Google" id="ProtNLM"/>
    </source>
</evidence>
<name>A0A1W1VUE2_9DEIO</name>
<dbReference type="PANTHER" id="PTHR38075">
    <property type="entry name" value="DUF4139 DOMAIN-CONTAINING PROTEIN"/>
    <property type="match status" value="1"/>
</dbReference>
<protein>
    <recommendedName>
        <fullName evidence="4">DUF4139 domain-containing protein</fullName>
    </recommendedName>
</protein>
<gene>
    <name evidence="2" type="ORF">SAMN00790413_06258</name>
</gene>
<keyword evidence="3" id="KW-1185">Reference proteome</keyword>
<evidence type="ECO:0000313" key="2">
    <source>
        <dbReference type="EMBL" id="SMB96978.1"/>
    </source>
</evidence>
<feature type="chain" id="PRO_5012732254" description="DUF4139 domain-containing protein" evidence="1">
    <location>
        <begin position="18"/>
        <end position="424"/>
    </location>
</feature>
<dbReference type="RefSeq" id="WP_084051113.1">
    <property type="nucleotide sequence ID" value="NZ_FWWU01000010.1"/>
</dbReference>
<evidence type="ECO:0000256" key="1">
    <source>
        <dbReference type="SAM" id="SignalP"/>
    </source>
</evidence>
<dbReference type="EMBL" id="FWWU01000010">
    <property type="protein sequence ID" value="SMB96978.1"/>
    <property type="molecule type" value="Genomic_DNA"/>
</dbReference>
<dbReference type="OrthoDB" id="58667at2"/>
<organism evidence="2 3">
    <name type="scientific">Deinococcus hopiensis KR-140</name>
    <dbReference type="NCBI Taxonomy" id="695939"/>
    <lineage>
        <taxon>Bacteria</taxon>
        <taxon>Thermotogati</taxon>
        <taxon>Deinococcota</taxon>
        <taxon>Deinococci</taxon>
        <taxon>Deinococcales</taxon>
        <taxon>Deinococcaceae</taxon>
        <taxon>Deinococcus</taxon>
    </lineage>
</organism>
<accession>A0A1W1VUE2</accession>
<dbReference type="Proteomes" id="UP000192582">
    <property type="component" value="Unassembled WGS sequence"/>
</dbReference>